<name>A0A0B1SFY7_OESDE</name>
<keyword evidence="3" id="KW-1185">Reference proteome</keyword>
<sequence>MLASMSIHPIREHHRTSSPPPQPGYSESRPTVDLPWTEEEEQGDDEVLESDVTEVITVPPDSAENKDKKEHEVLFDWSEDLFPDEDAAVIGEKRPLDVLDILGRFFFFF</sequence>
<dbReference type="AlphaFoldDB" id="A0A0B1SFY7"/>
<dbReference type="Proteomes" id="UP000053660">
    <property type="component" value="Unassembled WGS sequence"/>
</dbReference>
<evidence type="ECO:0000256" key="1">
    <source>
        <dbReference type="SAM" id="MobiDB-lite"/>
    </source>
</evidence>
<evidence type="ECO:0000313" key="3">
    <source>
        <dbReference type="Proteomes" id="UP000053660"/>
    </source>
</evidence>
<gene>
    <name evidence="2" type="ORF">OESDEN_16451</name>
</gene>
<protein>
    <submittedName>
        <fullName evidence="2">Uncharacterized protein</fullName>
    </submittedName>
</protein>
<dbReference type="OrthoDB" id="5868703at2759"/>
<accession>A0A0B1SFY7</accession>
<feature type="region of interest" description="Disordered" evidence="1">
    <location>
        <begin position="1"/>
        <end position="49"/>
    </location>
</feature>
<organism evidence="2 3">
    <name type="scientific">Oesophagostomum dentatum</name>
    <name type="common">Nodular worm</name>
    <dbReference type="NCBI Taxonomy" id="61180"/>
    <lineage>
        <taxon>Eukaryota</taxon>
        <taxon>Metazoa</taxon>
        <taxon>Ecdysozoa</taxon>
        <taxon>Nematoda</taxon>
        <taxon>Chromadorea</taxon>
        <taxon>Rhabditida</taxon>
        <taxon>Rhabditina</taxon>
        <taxon>Rhabditomorpha</taxon>
        <taxon>Strongyloidea</taxon>
        <taxon>Strongylidae</taxon>
        <taxon>Oesophagostomum</taxon>
    </lineage>
</organism>
<reference evidence="2 3" key="1">
    <citation type="submission" date="2014-03" db="EMBL/GenBank/DDBJ databases">
        <title>Draft genome of the hookworm Oesophagostomum dentatum.</title>
        <authorList>
            <person name="Mitreva M."/>
        </authorList>
    </citation>
    <scope>NUCLEOTIDE SEQUENCE [LARGE SCALE GENOMIC DNA]</scope>
    <source>
        <strain evidence="2 3">OD-Hann</strain>
    </source>
</reference>
<feature type="compositionally biased region" description="Acidic residues" evidence="1">
    <location>
        <begin position="36"/>
        <end position="49"/>
    </location>
</feature>
<proteinExistence type="predicted"/>
<evidence type="ECO:0000313" key="2">
    <source>
        <dbReference type="EMBL" id="KHJ83844.1"/>
    </source>
</evidence>
<dbReference type="EMBL" id="KN571512">
    <property type="protein sequence ID" value="KHJ83844.1"/>
    <property type="molecule type" value="Genomic_DNA"/>
</dbReference>